<dbReference type="InterPro" id="IPR043129">
    <property type="entry name" value="ATPase_NBD"/>
</dbReference>
<dbReference type="InterPro" id="IPR004000">
    <property type="entry name" value="Actin"/>
</dbReference>
<dbReference type="SMART" id="SM00268">
    <property type="entry name" value="ACTIN"/>
    <property type="match status" value="1"/>
</dbReference>
<organism evidence="2 3">
    <name type="scientific">Myxozyma melibiosi</name>
    <dbReference type="NCBI Taxonomy" id="54550"/>
    <lineage>
        <taxon>Eukaryota</taxon>
        <taxon>Fungi</taxon>
        <taxon>Dikarya</taxon>
        <taxon>Ascomycota</taxon>
        <taxon>Saccharomycotina</taxon>
        <taxon>Lipomycetes</taxon>
        <taxon>Lipomycetales</taxon>
        <taxon>Lipomycetaceae</taxon>
        <taxon>Myxozyma</taxon>
    </lineage>
</organism>
<dbReference type="Gene3D" id="3.90.640.10">
    <property type="entry name" value="Actin, Chain A, domain 4"/>
    <property type="match status" value="1"/>
</dbReference>
<accession>A0ABR1FEC0</accession>
<dbReference type="PRINTS" id="PR00190">
    <property type="entry name" value="ACTIN"/>
</dbReference>
<dbReference type="CDD" id="cd13395">
    <property type="entry name" value="ASKHA_NBD_Arp4_ACTL6-like"/>
    <property type="match status" value="1"/>
</dbReference>
<comment type="caution">
    <text evidence="2">The sequence shown here is derived from an EMBL/GenBank/DDBJ whole genome shotgun (WGS) entry which is preliminary data.</text>
</comment>
<dbReference type="Pfam" id="PF00022">
    <property type="entry name" value="Actin"/>
    <property type="match status" value="1"/>
</dbReference>
<evidence type="ECO:0000313" key="3">
    <source>
        <dbReference type="Proteomes" id="UP001498771"/>
    </source>
</evidence>
<comment type="similarity">
    <text evidence="1">Belongs to the actin family.</text>
</comment>
<dbReference type="RefSeq" id="XP_064771224.1">
    <property type="nucleotide sequence ID" value="XM_064911780.1"/>
</dbReference>
<evidence type="ECO:0000313" key="2">
    <source>
        <dbReference type="EMBL" id="KAK7208191.1"/>
    </source>
</evidence>
<dbReference type="PANTHER" id="PTHR11937">
    <property type="entry name" value="ACTIN"/>
    <property type="match status" value="1"/>
</dbReference>
<dbReference type="Gene3D" id="3.30.420.40">
    <property type="match status" value="2"/>
</dbReference>
<gene>
    <name evidence="2" type="ORF">BZA70DRAFT_273125</name>
</gene>
<dbReference type="GeneID" id="90037292"/>
<reference evidence="2 3" key="1">
    <citation type="submission" date="2024-03" db="EMBL/GenBank/DDBJ databases">
        <title>Genome-scale model development and genomic sequencing of the oleaginous clade Lipomyces.</title>
        <authorList>
            <consortium name="Lawrence Berkeley National Laboratory"/>
            <person name="Czajka J.J."/>
            <person name="Han Y."/>
            <person name="Kim J."/>
            <person name="Mondo S.J."/>
            <person name="Hofstad B.A."/>
            <person name="Robles A."/>
            <person name="Haridas S."/>
            <person name="Riley R."/>
            <person name="LaButti K."/>
            <person name="Pangilinan J."/>
            <person name="Andreopoulos W."/>
            <person name="Lipzen A."/>
            <person name="Yan J."/>
            <person name="Wang M."/>
            <person name="Ng V."/>
            <person name="Grigoriev I.V."/>
            <person name="Spatafora J.W."/>
            <person name="Magnuson J.K."/>
            <person name="Baker S.E."/>
            <person name="Pomraning K.R."/>
        </authorList>
    </citation>
    <scope>NUCLEOTIDE SEQUENCE [LARGE SCALE GENOMIC DNA]</scope>
    <source>
        <strain evidence="2 3">Phaff 52-87</strain>
    </source>
</reference>
<dbReference type="PROSITE" id="PS01132">
    <property type="entry name" value="ACTINS_ACT_LIKE"/>
    <property type="match status" value="1"/>
</dbReference>
<evidence type="ECO:0000256" key="1">
    <source>
        <dbReference type="RuleBase" id="RU000487"/>
    </source>
</evidence>
<proteinExistence type="inferred from homology"/>
<name>A0ABR1FEC0_9ASCO</name>
<dbReference type="Proteomes" id="UP001498771">
    <property type="component" value="Unassembled WGS sequence"/>
</dbReference>
<dbReference type="SUPFAM" id="SSF53067">
    <property type="entry name" value="Actin-like ATPase domain"/>
    <property type="match status" value="2"/>
</dbReference>
<protein>
    <submittedName>
        <fullName evidence="2">Actin family</fullName>
    </submittedName>
</protein>
<keyword evidence="3" id="KW-1185">Reference proteome</keyword>
<dbReference type="InterPro" id="IPR020902">
    <property type="entry name" value="Actin/actin-like_CS"/>
</dbReference>
<sequence>MANAAPQPVYGGDEISALVIDPGSSWTRVGFAGEDSPKAVVPTFYGKAGDDVYVGDNELHSSRPGMDVFSPMSDGCVTDWDMTVKIWDYALSKRLYTDPKEHPLLITEPSWNPQKNREKTAEVAFEELGVPAFYLAKEAVCSAFACGKPTALVVDIGSAVASVTPVIDGLVLKKATFHTNFAGDYVNSHLTALFKSKNISLTPHFMISKKLPVEPGQPAQATLKTFEGLADSYIEFERGRILSEFKESVSQVLDMPYSEVVANARPSRPFEFPDGYNLNFGGERFATTEPLFQPQQFSLPDSSVDSNSQGLSELINSSISACDVDARANLVNNVVLIGGTSLLTGCTERINVEMTQAFPGMKIRIQAPGNSSERKYAGWIGGSILASLGTFHQMWIGKKEYEEVGASIVEKRCK</sequence>
<dbReference type="EMBL" id="JBBJBU010000001">
    <property type="protein sequence ID" value="KAK7208191.1"/>
    <property type="molecule type" value="Genomic_DNA"/>
</dbReference>